<reference evidence="3 4" key="1">
    <citation type="submission" date="2018-10" db="EMBL/GenBank/DDBJ databases">
        <title>Sinomicrobium pectinilyticum sp. nov., a pectinase-producing bacterium isolated from alkaline and saline soil, and emended description of the genus Sinomicrobium.</title>
        <authorList>
            <person name="Cheng B."/>
            <person name="Li C."/>
            <person name="Lai Q."/>
            <person name="Du M."/>
            <person name="Shao Z."/>
            <person name="Xu P."/>
            <person name="Yang C."/>
        </authorList>
    </citation>
    <scope>NUCLEOTIDE SEQUENCE [LARGE SCALE GENOMIC DNA]</scope>
    <source>
        <strain evidence="3 4">5DNS001</strain>
    </source>
</reference>
<keyword evidence="2" id="KW-0564">Palmitate</keyword>
<keyword evidence="2" id="KW-0472">Membrane</keyword>
<comment type="caution">
    <text evidence="3">The sequence shown here is derived from an EMBL/GenBank/DDBJ whole genome shotgun (WGS) entry which is preliminary data.</text>
</comment>
<dbReference type="SUPFAM" id="SSF56954">
    <property type="entry name" value="Outer membrane efflux proteins (OEP)"/>
    <property type="match status" value="1"/>
</dbReference>
<protein>
    <submittedName>
        <fullName evidence="3">TolC family protein</fullName>
    </submittedName>
</protein>
<name>A0A3N0F392_SINP1</name>
<sequence>MKVIEAPVGKPESFSSTGYAVMPDKWWTTFRDEQLNILMDSAFANNMNLTSIWYQLKEAEAIRKTQSTFLLPDIEANAQTAISRPKPDFAGGENTQLGLSADYEVDLWGRIRTDLSAEDFRLQATYYDYQAAAMTLSAEIAIVWFQLLTTKKQLKLATQQIETNQKIITLIRARFGGGQIKGVDILRQRQLLEEAKDQYIIYETNLNVLRNQLAVFTGVSPQDFTTELRDSLPDLPDLPVTGLPLELIRRRPDLQREYNLLLAADRDMAAVVRNKFPRLSLNLSMQARSNEYRQLFSGWAYTLGANLLAPILYWGRLRAEVDRTEAVKMQQLYQYGQTVLTAFQEVENALIREENQFKRLDVLENRLSMAEKVNKQLHIEFLNGFTEYLDVLLALEQQQQLQRDWLETQQELYEIRIDLYRTLAGGFNTGRENEANTDSPN</sequence>
<keyword evidence="2" id="KW-1134">Transmembrane beta strand</keyword>
<comment type="subcellular location">
    <subcellularLocation>
        <location evidence="2">Cell membrane</location>
        <topology evidence="2">Lipid-anchor</topology>
    </subcellularLocation>
</comment>
<gene>
    <name evidence="3" type="ORF">ED312_01450</name>
</gene>
<dbReference type="PANTHER" id="PTHR30203">
    <property type="entry name" value="OUTER MEMBRANE CATION EFFLUX PROTEIN"/>
    <property type="match status" value="1"/>
</dbReference>
<dbReference type="Proteomes" id="UP000267469">
    <property type="component" value="Unassembled WGS sequence"/>
</dbReference>
<organism evidence="3 4">
    <name type="scientific">Sinomicrobium pectinilyticum</name>
    <dbReference type="NCBI Taxonomy" id="1084421"/>
    <lineage>
        <taxon>Bacteria</taxon>
        <taxon>Pseudomonadati</taxon>
        <taxon>Bacteroidota</taxon>
        <taxon>Flavobacteriia</taxon>
        <taxon>Flavobacteriales</taxon>
        <taxon>Flavobacteriaceae</taxon>
        <taxon>Sinomicrobium</taxon>
    </lineage>
</organism>
<dbReference type="InterPro" id="IPR010131">
    <property type="entry name" value="MdtP/NodT-like"/>
</dbReference>
<evidence type="ECO:0000313" key="4">
    <source>
        <dbReference type="Proteomes" id="UP000267469"/>
    </source>
</evidence>
<accession>A0A3N0F392</accession>
<dbReference type="GO" id="GO:0015562">
    <property type="term" value="F:efflux transmembrane transporter activity"/>
    <property type="evidence" value="ECO:0007669"/>
    <property type="project" value="InterPro"/>
</dbReference>
<dbReference type="InterPro" id="IPR003423">
    <property type="entry name" value="OMP_efflux"/>
</dbReference>
<keyword evidence="4" id="KW-1185">Reference proteome</keyword>
<dbReference type="Pfam" id="PF02321">
    <property type="entry name" value="OEP"/>
    <property type="match status" value="2"/>
</dbReference>
<dbReference type="EMBL" id="RJTM01000005">
    <property type="protein sequence ID" value="RNL94541.1"/>
    <property type="molecule type" value="Genomic_DNA"/>
</dbReference>
<comment type="similarity">
    <text evidence="1 2">Belongs to the outer membrane factor (OMF) (TC 1.B.17) family.</text>
</comment>
<proteinExistence type="inferred from homology"/>
<dbReference type="Gene3D" id="1.20.1600.10">
    <property type="entry name" value="Outer membrane efflux proteins (OEP)"/>
    <property type="match status" value="1"/>
</dbReference>
<keyword evidence="2" id="KW-0812">Transmembrane</keyword>
<evidence type="ECO:0000256" key="2">
    <source>
        <dbReference type="RuleBase" id="RU362097"/>
    </source>
</evidence>
<dbReference type="PANTHER" id="PTHR30203:SF33">
    <property type="entry name" value="BLR4455 PROTEIN"/>
    <property type="match status" value="1"/>
</dbReference>
<keyword evidence="2" id="KW-0449">Lipoprotein</keyword>
<dbReference type="NCBIfam" id="TIGR01845">
    <property type="entry name" value="outer_NodT"/>
    <property type="match status" value="1"/>
</dbReference>
<evidence type="ECO:0000313" key="3">
    <source>
        <dbReference type="EMBL" id="RNL94541.1"/>
    </source>
</evidence>
<dbReference type="RefSeq" id="WP_123214250.1">
    <property type="nucleotide sequence ID" value="NZ_RJTM01000005.1"/>
</dbReference>
<evidence type="ECO:0000256" key="1">
    <source>
        <dbReference type="ARBA" id="ARBA00007613"/>
    </source>
</evidence>
<dbReference type="OrthoDB" id="9770517at2"/>
<dbReference type="GO" id="GO:0005886">
    <property type="term" value="C:plasma membrane"/>
    <property type="evidence" value="ECO:0007669"/>
    <property type="project" value="UniProtKB-SubCell"/>
</dbReference>
<dbReference type="AlphaFoldDB" id="A0A3N0F392"/>
<dbReference type="Gene3D" id="2.20.200.10">
    <property type="entry name" value="Outer membrane efflux proteins (OEP)"/>
    <property type="match status" value="1"/>
</dbReference>